<keyword evidence="5" id="KW-0472">Membrane</keyword>
<comment type="subcellular location">
    <subcellularLocation>
        <location evidence="1">Membrane</location>
        <topology evidence="1">Multi-pass membrane protein</topology>
    </subcellularLocation>
</comment>
<evidence type="ECO:0000256" key="3">
    <source>
        <dbReference type="ARBA" id="ARBA00022692"/>
    </source>
</evidence>
<dbReference type="AlphaFoldDB" id="A0AA35LQ33"/>
<dbReference type="InterPro" id="IPR002293">
    <property type="entry name" value="AA/rel_permease1"/>
</dbReference>
<comment type="caution">
    <text evidence="6">The sequence shown here is derived from an EMBL/GenBank/DDBJ whole genome shotgun (WGS) entry which is preliminary data.</text>
</comment>
<organism evidence="6 7">
    <name type="scientific">Clonostachys chloroleuca</name>
    <dbReference type="NCBI Taxonomy" id="1926264"/>
    <lineage>
        <taxon>Eukaryota</taxon>
        <taxon>Fungi</taxon>
        <taxon>Dikarya</taxon>
        <taxon>Ascomycota</taxon>
        <taxon>Pezizomycotina</taxon>
        <taxon>Sordariomycetes</taxon>
        <taxon>Hypocreomycetidae</taxon>
        <taxon>Hypocreales</taxon>
        <taxon>Bionectriaceae</taxon>
        <taxon>Clonostachys</taxon>
    </lineage>
</organism>
<keyword evidence="2" id="KW-0813">Transport</keyword>
<gene>
    <name evidence="6" type="ORF">CCHLO57077_00018394</name>
</gene>
<dbReference type="PANTHER" id="PTHR45649:SF14">
    <property type="entry name" value="GABA PERMEASE"/>
    <property type="match status" value="1"/>
</dbReference>
<evidence type="ECO:0008006" key="8">
    <source>
        <dbReference type="Google" id="ProtNLM"/>
    </source>
</evidence>
<dbReference type="Proteomes" id="UP001160390">
    <property type="component" value="Unassembled WGS sequence"/>
</dbReference>
<evidence type="ECO:0000256" key="5">
    <source>
        <dbReference type="ARBA" id="ARBA00023136"/>
    </source>
</evidence>
<name>A0AA35LQ33_9HYPO</name>
<dbReference type="GO" id="GO:0022857">
    <property type="term" value="F:transmembrane transporter activity"/>
    <property type="evidence" value="ECO:0007669"/>
    <property type="project" value="InterPro"/>
</dbReference>
<protein>
    <recommendedName>
        <fullName evidence="8">Amino acid permease/ SLC12A domain-containing protein</fullName>
    </recommendedName>
</protein>
<evidence type="ECO:0000313" key="6">
    <source>
        <dbReference type="EMBL" id="CAI6015994.1"/>
    </source>
</evidence>
<dbReference type="GO" id="GO:0016020">
    <property type="term" value="C:membrane"/>
    <property type="evidence" value="ECO:0007669"/>
    <property type="project" value="UniProtKB-SubCell"/>
</dbReference>
<reference evidence="6" key="1">
    <citation type="submission" date="2023-01" db="EMBL/GenBank/DDBJ databases">
        <authorList>
            <person name="Piombo E."/>
        </authorList>
    </citation>
    <scope>NUCLEOTIDE SEQUENCE</scope>
</reference>
<evidence type="ECO:0000256" key="2">
    <source>
        <dbReference type="ARBA" id="ARBA00022448"/>
    </source>
</evidence>
<dbReference type="PANTHER" id="PTHR45649">
    <property type="entry name" value="AMINO-ACID PERMEASE BAT1"/>
    <property type="match status" value="1"/>
</dbReference>
<keyword evidence="4" id="KW-1133">Transmembrane helix</keyword>
<proteinExistence type="predicted"/>
<dbReference type="Gene3D" id="1.20.1740.10">
    <property type="entry name" value="Amino acid/polyamine transporter I"/>
    <property type="match status" value="1"/>
</dbReference>
<evidence type="ECO:0000256" key="1">
    <source>
        <dbReference type="ARBA" id="ARBA00004141"/>
    </source>
</evidence>
<accession>A0AA35LQ33</accession>
<keyword evidence="3" id="KW-0812">Transmembrane</keyword>
<keyword evidence="7" id="KW-1185">Reference proteome</keyword>
<dbReference type="EMBL" id="CABFNP030000446">
    <property type="protein sequence ID" value="CAI6015994.1"/>
    <property type="molecule type" value="Genomic_DNA"/>
</dbReference>
<dbReference type="Pfam" id="PF13520">
    <property type="entry name" value="AA_permease_2"/>
    <property type="match status" value="1"/>
</dbReference>
<evidence type="ECO:0000313" key="7">
    <source>
        <dbReference type="Proteomes" id="UP001160390"/>
    </source>
</evidence>
<evidence type="ECO:0000256" key="4">
    <source>
        <dbReference type="ARBA" id="ARBA00022989"/>
    </source>
</evidence>
<sequence>MSVSSPINIPSQGEGRHVLRNSQIALAGTMGLVLPSGGRVSFLYGFILCVLCNFTVVSSLGELAAIFPTAGGQYHFIYALCTEKWRNLTAGDTFANPLPGES</sequence>